<evidence type="ECO:0000256" key="1">
    <source>
        <dbReference type="SAM" id="MobiDB-lite"/>
    </source>
</evidence>
<dbReference type="AlphaFoldDB" id="A0A1Z5T3H2"/>
<dbReference type="GO" id="GO:0008408">
    <property type="term" value="F:3'-5' exonuclease activity"/>
    <property type="evidence" value="ECO:0007669"/>
    <property type="project" value="InterPro"/>
</dbReference>
<dbReference type="OrthoDB" id="26838at2759"/>
<dbReference type="SUPFAM" id="SSF53098">
    <property type="entry name" value="Ribonuclease H-like"/>
    <property type="match status" value="1"/>
</dbReference>
<protein>
    <recommendedName>
        <fullName evidence="2">3'-5' exonuclease domain-containing protein</fullName>
    </recommendedName>
</protein>
<dbReference type="STRING" id="1157616.A0A1Z5T3H2"/>
<dbReference type="EMBL" id="MUNK01000136">
    <property type="protein sequence ID" value="OTA30563.1"/>
    <property type="molecule type" value="Genomic_DNA"/>
</dbReference>
<dbReference type="InterPro" id="IPR036397">
    <property type="entry name" value="RNaseH_sf"/>
</dbReference>
<dbReference type="InterPro" id="IPR012337">
    <property type="entry name" value="RNaseH-like_sf"/>
</dbReference>
<dbReference type="Proteomes" id="UP000194280">
    <property type="component" value="Unassembled WGS sequence"/>
</dbReference>
<accession>A0A1Z5T3H2</accession>
<dbReference type="GO" id="GO:0006139">
    <property type="term" value="P:nucleobase-containing compound metabolic process"/>
    <property type="evidence" value="ECO:0007669"/>
    <property type="project" value="InterPro"/>
</dbReference>
<dbReference type="InParanoid" id="A0A1Z5T3H2"/>
<evidence type="ECO:0000313" key="4">
    <source>
        <dbReference type="Proteomes" id="UP000194280"/>
    </source>
</evidence>
<proteinExistence type="predicted"/>
<feature type="region of interest" description="Disordered" evidence="1">
    <location>
        <begin position="247"/>
        <end position="347"/>
    </location>
</feature>
<dbReference type="GO" id="GO:0003676">
    <property type="term" value="F:nucleic acid binding"/>
    <property type="evidence" value="ECO:0007669"/>
    <property type="project" value="InterPro"/>
</dbReference>
<keyword evidence="4" id="KW-1185">Reference proteome</keyword>
<organism evidence="3 4">
    <name type="scientific">Hortaea werneckii EXF-2000</name>
    <dbReference type="NCBI Taxonomy" id="1157616"/>
    <lineage>
        <taxon>Eukaryota</taxon>
        <taxon>Fungi</taxon>
        <taxon>Dikarya</taxon>
        <taxon>Ascomycota</taxon>
        <taxon>Pezizomycotina</taxon>
        <taxon>Dothideomycetes</taxon>
        <taxon>Dothideomycetidae</taxon>
        <taxon>Mycosphaerellales</taxon>
        <taxon>Teratosphaeriaceae</taxon>
        <taxon>Hortaea</taxon>
    </lineage>
</organism>
<dbReference type="InterPro" id="IPR002562">
    <property type="entry name" value="3'-5'_exonuclease_dom"/>
</dbReference>
<sequence>MSHTEASAIKEELARLDLSMPPRQDDLETSKVTIVDTKDVVVSMLGALAPAKRTSNSVFVDMEGVNLSRHGSISLMQLYVPESKDIFIVDIHTLGAQAFVIPGHQDNTLKSVLESREIQKYFFDVRNDADALYALFEIRLAHVVDVQLLELASRTGSKHVLRGLAACVEQEQVLTDAAASRWKKTKEEGPKLFNPKLGGSYEVFNIRPLPQCLVDYCVGDVQHLPALSDIYQCRLDDHWKEQVRVETERRLTESRKPNYQPKGKKKVLGPRKWAFPSKSPGKQPKSLWDKPQKESSADVSHSDTVRTTVDEGRLRLQPVDFVRQGARSRKGKGSHQSVKPRPDGPVAGMTAEQDWALCDKDCGWCGHCGDGVL</sequence>
<evidence type="ECO:0000259" key="2">
    <source>
        <dbReference type="Pfam" id="PF01612"/>
    </source>
</evidence>
<feature type="compositionally biased region" description="Basic and acidic residues" evidence="1">
    <location>
        <begin position="287"/>
        <end position="314"/>
    </location>
</feature>
<name>A0A1Z5T3H2_HORWE</name>
<feature type="domain" description="3'-5' exonuclease" evidence="2">
    <location>
        <begin position="34"/>
        <end position="227"/>
    </location>
</feature>
<gene>
    <name evidence="3" type="ORF">BTJ68_12393</name>
</gene>
<evidence type="ECO:0000313" key="3">
    <source>
        <dbReference type="EMBL" id="OTA30563.1"/>
    </source>
</evidence>
<dbReference type="VEuPathDB" id="FungiDB:BTJ68_12393"/>
<reference evidence="3 4" key="1">
    <citation type="submission" date="2017-01" db="EMBL/GenBank/DDBJ databases">
        <title>The recent genome duplication of the halophilic yeast Hortaea werneckii: insights from long-read sequencing.</title>
        <authorList>
            <person name="Sinha S."/>
            <person name="Flibotte S."/>
            <person name="Neira M."/>
            <person name="Lenassi M."/>
            <person name="Gostincar C."/>
            <person name="Stajich J.E."/>
            <person name="Nislow C.E."/>
        </authorList>
    </citation>
    <scope>NUCLEOTIDE SEQUENCE [LARGE SCALE GENOMIC DNA]</scope>
    <source>
        <strain evidence="3 4">EXF-2000</strain>
    </source>
</reference>
<dbReference type="Gene3D" id="3.30.420.10">
    <property type="entry name" value="Ribonuclease H-like superfamily/Ribonuclease H"/>
    <property type="match status" value="1"/>
</dbReference>
<comment type="caution">
    <text evidence="3">The sequence shown here is derived from an EMBL/GenBank/DDBJ whole genome shotgun (WGS) entry which is preliminary data.</text>
</comment>
<feature type="compositionally biased region" description="Basic and acidic residues" evidence="1">
    <location>
        <begin position="247"/>
        <end position="256"/>
    </location>
</feature>
<dbReference type="Pfam" id="PF01612">
    <property type="entry name" value="DNA_pol_A_exo1"/>
    <property type="match status" value="1"/>
</dbReference>
<dbReference type="PANTHER" id="PTHR43040:SF1">
    <property type="entry name" value="RIBONUCLEASE D"/>
    <property type="match status" value="1"/>
</dbReference>
<dbReference type="PANTHER" id="PTHR43040">
    <property type="entry name" value="RIBONUCLEASE D"/>
    <property type="match status" value="1"/>
</dbReference>